<dbReference type="Proteomes" id="UP000713596">
    <property type="component" value="Unassembled WGS sequence"/>
</dbReference>
<dbReference type="InterPro" id="IPR051453">
    <property type="entry name" value="MBL_Glyoxalase_II"/>
</dbReference>
<keyword evidence="2" id="KW-0479">Metal-binding</keyword>
<protein>
    <submittedName>
        <fullName evidence="6">MBL fold metallo-hydrolase</fullName>
    </submittedName>
</protein>
<keyword evidence="3" id="KW-0378">Hydrolase</keyword>
<dbReference type="SMART" id="SM00849">
    <property type="entry name" value="Lactamase_B"/>
    <property type="match status" value="1"/>
</dbReference>
<evidence type="ECO:0000256" key="1">
    <source>
        <dbReference type="ARBA" id="ARBA00001947"/>
    </source>
</evidence>
<comment type="caution">
    <text evidence="6">The sequence shown here is derived from an EMBL/GenBank/DDBJ whole genome shotgun (WGS) entry which is preliminary data.</text>
</comment>
<comment type="cofactor">
    <cofactor evidence="1">
        <name>Zn(2+)</name>
        <dbReference type="ChEBI" id="CHEBI:29105"/>
    </cofactor>
</comment>
<dbReference type="Pfam" id="PF00753">
    <property type="entry name" value="Lactamase_B"/>
    <property type="match status" value="1"/>
</dbReference>
<dbReference type="CDD" id="cd06262">
    <property type="entry name" value="metallo-hydrolase-like_MBL-fold"/>
    <property type="match status" value="1"/>
</dbReference>
<evidence type="ECO:0000256" key="3">
    <source>
        <dbReference type="ARBA" id="ARBA00022801"/>
    </source>
</evidence>
<proteinExistence type="predicted"/>
<name>A0A948T1Z0_9FIRM</name>
<dbReference type="Gene3D" id="3.60.15.10">
    <property type="entry name" value="Ribonuclease Z/Hydroxyacylglutathione hydrolase-like"/>
    <property type="match status" value="1"/>
</dbReference>
<evidence type="ECO:0000313" key="7">
    <source>
        <dbReference type="Proteomes" id="UP000713596"/>
    </source>
</evidence>
<sequence>MNVYHLVGPAPYSTNCFLAVTEAGSGVLVDPTASVQELEQLLKEKNAKLTHILLTHGHFDHVTHVVELAQRWGCKVYMDVQDAQGSELMPLLPAQITDGYQDGAGIAVDEVEFVTWHTPGHTAGSWVIYSQGLLFTGDTLFAGSVGRTDLGGDPMEQRRTLQKLQNLPLVGDTKVLPGHGVFTTLQQEFETNPFFVKY</sequence>
<dbReference type="GO" id="GO:0016787">
    <property type="term" value="F:hydrolase activity"/>
    <property type="evidence" value="ECO:0007669"/>
    <property type="project" value="UniProtKB-KW"/>
</dbReference>
<accession>A0A948T1Z0</accession>
<keyword evidence="4" id="KW-0862">Zinc</keyword>
<dbReference type="SUPFAM" id="SSF56281">
    <property type="entry name" value="Metallo-hydrolase/oxidoreductase"/>
    <property type="match status" value="1"/>
</dbReference>
<evidence type="ECO:0000259" key="5">
    <source>
        <dbReference type="SMART" id="SM00849"/>
    </source>
</evidence>
<evidence type="ECO:0000256" key="4">
    <source>
        <dbReference type="ARBA" id="ARBA00022833"/>
    </source>
</evidence>
<dbReference type="InterPro" id="IPR001279">
    <property type="entry name" value="Metallo-B-lactamas"/>
</dbReference>
<evidence type="ECO:0000313" key="6">
    <source>
        <dbReference type="EMBL" id="MBU3805859.1"/>
    </source>
</evidence>
<feature type="domain" description="Metallo-beta-lactamase" evidence="5">
    <location>
        <begin position="13"/>
        <end position="179"/>
    </location>
</feature>
<dbReference type="GO" id="GO:0046872">
    <property type="term" value="F:metal ion binding"/>
    <property type="evidence" value="ECO:0007669"/>
    <property type="project" value="UniProtKB-KW"/>
</dbReference>
<organism evidence="6 7">
    <name type="scientific">Candidatus Allofournierella pullistercoris</name>
    <dbReference type="NCBI Taxonomy" id="2838597"/>
    <lineage>
        <taxon>Bacteria</taxon>
        <taxon>Bacillati</taxon>
        <taxon>Bacillota</taxon>
        <taxon>Clostridia</taxon>
        <taxon>Eubacteriales</taxon>
        <taxon>Oscillospiraceae</taxon>
        <taxon>Allofournierella</taxon>
    </lineage>
</organism>
<reference evidence="6" key="1">
    <citation type="journal article" date="2021" name="PeerJ">
        <title>Extensive microbial diversity within the chicken gut microbiome revealed by metagenomics and culture.</title>
        <authorList>
            <person name="Gilroy R."/>
            <person name="Ravi A."/>
            <person name="Getino M."/>
            <person name="Pursley I."/>
            <person name="Horton D.L."/>
            <person name="Alikhan N.F."/>
            <person name="Baker D."/>
            <person name="Gharbi K."/>
            <person name="Hall N."/>
            <person name="Watson M."/>
            <person name="Adriaenssens E.M."/>
            <person name="Foster-Nyarko E."/>
            <person name="Jarju S."/>
            <person name="Secka A."/>
            <person name="Antonio M."/>
            <person name="Oren A."/>
            <person name="Chaudhuri R.R."/>
            <person name="La Ragione R."/>
            <person name="Hildebrand F."/>
            <person name="Pallen M.J."/>
        </authorList>
    </citation>
    <scope>NUCLEOTIDE SEQUENCE</scope>
    <source>
        <strain evidence="6">B5_2728</strain>
    </source>
</reference>
<evidence type="ECO:0000256" key="2">
    <source>
        <dbReference type="ARBA" id="ARBA00022723"/>
    </source>
</evidence>
<dbReference type="PANTHER" id="PTHR46233:SF3">
    <property type="entry name" value="HYDROXYACYLGLUTATHIONE HYDROLASE GLOC"/>
    <property type="match status" value="1"/>
</dbReference>
<dbReference type="PANTHER" id="PTHR46233">
    <property type="entry name" value="HYDROXYACYLGLUTATHIONE HYDROLASE GLOC"/>
    <property type="match status" value="1"/>
</dbReference>
<gene>
    <name evidence="6" type="ORF">H9882_03080</name>
</gene>
<dbReference type="InterPro" id="IPR036866">
    <property type="entry name" value="RibonucZ/Hydroxyglut_hydro"/>
</dbReference>
<reference evidence="6" key="2">
    <citation type="submission" date="2021-04" db="EMBL/GenBank/DDBJ databases">
        <authorList>
            <person name="Gilroy R."/>
        </authorList>
    </citation>
    <scope>NUCLEOTIDE SEQUENCE</scope>
    <source>
        <strain evidence="6">B5_2728</strain>
    </source>
</reference>
<dbReference type="EMBL" id="JAHLFP010000021">
    <property type="protein sequence ID" value="MBU3805859.1"/>
    <property type="molecule type" value="Genomic_DNA"/>
</dbReference>
<dbReference type="AlphaFoldDB" id="A0A948T1Z0"/>